<evidence type="ECO:0000313" key="2">
    <source>
        <dbReference type="EMBL" id="ABS51393.1"/>
    </source>
</evidence>
<dbReference type="Proteomes" id="UP000002407">
    <property type="component" value="Chromosome"/>
</dbReference>
<evidence type="ECO:0000256" key="1">
    <source>
        <dbReference type="SAM" id="Phobius"/>
    </source>
</evidence>
<dbReference type="EMBL" id="CP000776">
    <property type="protein sequence ID" value="ABS51393.1"/>
    <property type="molecule type" value="Genomic_DNA"/>
</dbReference>
<dbReference type="RefSeq" id="WP_012109409.1">
    <property type="nucleotide sequence ID" value="NC_009714.1"/>
</dbReference>
<sequence>MNFEKIFKIFALLVFVFMCFALLSIFTFDLGSSVDKEFIPSTQEIQK</sequence>
<evidence type="ECO:0000313" key="3">
    <source>
        <dbReference type="Proteomes" id="UP000002407"/>
    </source>
</evidence>
<dbReference type="STRING" id="360107.CHAB381_1574"/>
<organism evidence="2 3">
    <name type="scientific">Campylobacter hominis (strain ATCC BAA-381 / DSM 21671 / CCUG 45161 / LMG 19568 / NCTC 13146 / CH001A)</name>
    <dbReference type="NCBI Taxonomy" id="360107"/>
    <lineage>
        <taxon>Bacteria</taxon>
        <taxon>Pseudomonadati</taxon>
        <taxon>Campylobacterota</taxon>
        <taxon>Epsilonproteobacteria</taxon>
        <taxon>Campylobacterales</taxon>
        <taxon>Campylobacteraceae</taxon>
        <taxon>Campylobacter</taxon>
    </lineage>
</organism>
<gene>
    <name evidence="2" type="ordered locus">CHAB381_1574</name>
</gene>
<keyword evidence="1" id="KW-0472">Membrane</keyword>
<proteinExistence type="predicted"/>
<dbReference type="AlphaFoldDB" id="A7I3L3"/>
<accession>A7I3L3</accession>
<reference evidence="3" key="1">
    <citation type="submission" date="2007-07" db="EMBL/GenBank/DDBJ databases">
        <title>Complete genome sequence of Campylobacter hominis ATCC BAA-381, a commensal isolated from the human gastrointestinal tract.</title>
        <authorList>
            <person name="Fouts D.E."/>
            <person name="Mongodin E.F."/>
            <person name="Puiu D."/>
            <person name="Sebastian Y."/>
            <person name="Miller W.G."/>
            <person name="Mandrell R.E."/>
            <person name="Nelson K.E."/>
        </authorList>
    </citation>
    <scope>NUCLEOTIDE SEQUENCE [LARGE SCALE GENOMIC DNA]</scope>
    <source>
        <strain evidence="3">ATCC BAA-381 / LMG 19568 / NCTC 13146 / CH001A</strain>
    </source>
</reference>
<feature type="transmembrane region" description="Helical" evidence="1">
    <location>
        <begin position="6"/>
        <end position="28"/>
    </location>
</feature>
<keyword evidence="1" id="KW-1133">Transmembrane helix</keyword>
<name>A7I3L3_CAMHC</name>
<dbReference type="HOGENOM" id="CLU_3165774_0_0_7"/>
<protein>
    <submittedName>
        <fullName evidence="2">Uncharacterized protein</fullName>
    </submittedName>
</protein>
<dbReference type="KEGG" id="cha:CHAB381_1574"/>
<keyword evidence="3" id="KW-1185">Reference proteome</keyword>
<keyword evidence="1" id="KW-0812">Transmembrane</keyword>